<keyword evidence="14" id="KW-1185">Reference proteome</keyword>
<dbReference type="Gene3D" id="1.20.1480.20">
    <property type="entry name" value="MAST3 pre-PK domain-like"/>
    <property type="match status" value="1"/>
</dbReference>
<dbReference type="EMBL" id="JABSTR010000003">
    <property type="protein sequence ID" value="KAH9364958.1"/>
    <property type="molecule type" value="Genomic_DNA"/>
</dbReference>
<dbReference type="InterPro" id="IPR050236">
    <property type="entry name" value="Ser_Thr_kinase_AGC"/>
</dbReference>
<comment type="caution">
    <text evidence="13">The sequence shown here is derived from an EMBL/GenBank/DDBJ whole genome shotgun (WGS) entry which is preliminary data.</text>
</comment>
<dbReference type="GO" id="GO:0004674">
    <property type="term" value="F:protein serine/threonine kinase activity"/>
    <property type="evidence" value="ECO:0007669"/>
    <property type="project" value="UniProtKB-KW"/>
</dbReference>
<dbReference type="PANTHER" id="PTHR24356:SF1">
    <property type="entry name" value="SERINE_THREONINE-PROTEIN KINASE GREATWALL"/>
    <property type="match status" value="1"/>
</dbReference>
<evidence type="ECO:0000256" key="3">
    <source>
        <dbReference type="ARBA" id="ARBA00022527"/>
    </source>
</evidence>
<dbReference type="InterPro" id="IPR036034">
    <property type="entry name" value="PDZ_sf"/>
</dbReference>
<dbReference type="EC" id="2.7.11.1" evidence="1"/>
<dbReference type="InterPro" id="IPR001478">
    <property type="entry name" value="PDZ"/>
</dbReference>
<dbReference type="InterPro" id="IPR041489">
    <property type="entry name" value="PDZ_6"/>
</dbReference>
<keyword evidence="4" id="KW-0808">Transferase</keyword>
<dbReference type="GO" id="GO:0005524">
    <property type="term" value="F:ATP binding"/>
    <property type="evidence" value="ECO:0007669"/>
    <property type="project" value="UniProtKB-KW"/>
</dbReference>
<evidence type="ECO:0000256" key="7">
    <source>
        <dbReference type="ARBA" id="ARBA00022840"/>
    </source>
</evidence>
<organism evidence="13 14">
    <name type="scientific">Haemaphysalis longicornis</name>
    <name type="common">Bush tick</name>
    <dbReference type="NCBI Taxonomy" id="44386"/>
    <lineage>
        <taxon>Eukaryota</taxon>
        <taxon>Metazoa</taxon>
        <taxon>Ecdysozoa</taxon>
        <taxon>Arthropoda</taxon>
        <taxon>Chelicerata</taxon>
        <taxon>Arachnida</taxon>
        <taxon>Acari</taxon>
        <taxon>Parasitiformes</taxon>
        <taxon>Ixodida</taxon>
        <taxon>Ixodoidea</taxon>
        <taxon>Ixodidae</taxon>
        <taxon>Haemaphysalinae</taxon>
        <taxon>Haemaphysalis</taxon>
    </lineage>
</organism>
<dbReference type="Gene3D" id="1.10.510.10">
    <property type="entry name" value="Transferase(Phosphotransferase) domain 1"/>
    <property type="match status" value="1"/>
</dbReference>
<comment type="catalytic activity">
    <reaction evidence="10">
        <text>L-seryl-[protein] + ATP = O-phospho-L-seryl-[protein] + ADP + H(+)</text>
        <dbReference type="Rhea" id="RHEA:17989"/>
        <dbReference type="Rhea" id="RHEA-COMP:9863"/>
        <dbReference type="Rhea" id="RHEA-COMP:11604"/>
        <dbReference type="ChEBI" id="CHEBI:15378"/>
        <dbReference type="ChEBI" id="CHEBI:29999"/>
        <dbReference type="ChEBI" id="CHEBI:30616"/>
        <dbReference type="ChEBI" id="CHEBI:83421"/>
        <dbReference type="ChEBI" id="CHEBI:456216"/>
        <dbReference type="EC" id="2.7.11.1"/>
    </reaction>
</comment>
<dbReference type="PANTHER" id="PTHR24356">
    <property type="entry name" value="SERINE/THREONINE-PROTEIN KINASE"/>
    <property type="match status" value="1"/>
</dbReference>
<dbReference type="VEuPathDB" id="VectorBase:HLOH_051481"/>
<dbReference type="PROSITE" id="PS00108">
    <property type="entry name" value="PROTEIN_KINASE_ST"/>
    <property type="match status" value="1"/>
</dbReference>
<dbReference type="SUPFAM" id="SSF50156">
    <property type="entry name" value="PDZ domain-like"/>
    <property type="match status" value="2"/>
</dbReference>
<feature type="domain" description="PDZ" evidence="12">
    <location>
        <begin position="703"/>
        <end position="796"/>
    </location>
</feature>
<dbReference type="Pfam" id="PF00069">
    <property type="entry name" value="Pkinase"/>
    <property type="match status" value="1"/>
</dbReference>
<dbReference type="PROSITE" id="PS50106">
    <property type="entry name" value="PDZ"/>
    <property type="match status" value="2"/>
</dbReference>
<dbReference type="Pfam" id="PF17820">
    <property type="entry name" value="PDZ_6"/>
    <property type="match status" value="1"/>
</dbReference>
<keyword evidence="5" id="KW-0547">Nucleotide-binding</keyword>
<evidence type="ECO:0000256" key="4">
    <source>
        <dbReference type="ARBA" id="ARBA00022679"/>
    </source>
</evidence>
<dbReference type="OrthoDB" id="68483at2759"/>
<dbReference type="InterPro" id="IPR000719">
    <property type="entry name" value="Prot_kinase_dom"/>
</dbReference>
<protein>
    <recommendedName>
        <fullName evidence="2">Serine/threonine-protein kinase greatwall</fullName>
        <ecNumber evidence="1">2.7.11.1</ecNumber>
    </recommendedName>
    <alternativeName>
        <fullName evidence="8">Microtubule-associated serine/threonine-protein kinase-like</fullName>
    </alternativeName>
</protein>
<dbReference type="GO" id="GO:0005634">
    <property type="term" value="C:nucleus"/>
    <property type="evidence" value="ECO:0007669"/>
    <property type="project" value="TreeGrafter"/>
</dbReference>
<dbReference type="SMART" id="SM00228">
    <property type="entry name" value="PDZ"/>
    <property type="match status" value="2"/>
</dbReference>
<keyword evidence="7" id="KW-0067">ATP-binding</keyword>
<dbReference type="SUPFAM" id="SSF56112">
    <property type="entry name" value="Protein kinase-like (PK-like)"/>
    <property type="match status" value="1"/>
</dbReference>
<evidence type="ECO:0000256" key="6">
    <source>
        <dbReference type="ARBA" id="ARBA00022777"/>
    </source>
</evidence>
<feature type="domain" description="PDZ" evidence="12">
    <location>
        <begin position="591"/>
        <end position="679"/>
    </location>
</feature>
<dbReference type="SMART" id="SM00220">
    <property type="entry name" value="S_TKc"/>
    <property type="match status" value="1"/>
</dbReference>
<dbReference type="InterPro" id="IPR008271">
    <property type="entry name" value="Ser/Thr_kinase_AS"/>
</dbReference>
<keyword evidence="3" id="KW-0723">Serine/threonine-protein kinase</keyword>
<evidence type="ECO:0000256" key="1">
    <source>
        <dbReference type="ARBA" id="ARBA00012513"/>
    </source>
</evidence>
<gene>
    <name evidence="13" type="ORF">HPB48_012964</name>
</gene>
<dbReference type="Gene3D" id="3.30.200.20">
    <property type="entry name" value="Phosphorylase Kinase, domain 1"/>
    <property type="match status" value="1"/>
</dbReference>
<dbReference type="FunFam" id="1.10.510.10:FF:001549">
    <property type="entry name" value="Serine/threonine protein kinase, putative"/>
    <property type="match status" value="1"/>
</dbReference>
<dbReference type="Gene3D" id="2.30.42.10">
    <property type="match status" value="1"/>
</dbReference>
<evidence type="ECO:0000313" key="14">
    <source>
        <dbReference type="Proteomes" id="UP000821853"/>
    </source>
</evidence>
<dbReference type="PROSITE" id="PS50011">
    <property type="entry name" value="PROTEIN_KINASE_DOM"/>
    <property type="match status" value="1"/>
</dbReference>
<dbReference type="GO" id="GO:0035556">
    <property type="term" value="P:intracellular signal transduction"/>
    <property type="evidence" value="ECO:0007669"/>
    <property type="project" value="TreeGrafter"/>
</dbReference>
<dbReference type="Proteomes" id="UP000821853">
    <property type="component" value="Unassembled WGS sequence"/>
</dbReference>
<reference evidence="13 14" key="1">
    <citation type="journal article" date="2020" name="Cell">
        <title>Large-Scale Comparative Analyses of Tick Genomes Elucidate Their Genetic Diversity and Vector Capacities.</title>
        <authorList>
            <consortium name="Tick Genome and Microbiome Consortium (TIGMIC)"/>
            <person name="Jia N."/>
            <person name="Wang J."/>
            <person name="Shi W."/>
            <person name="Du L."/>
            <person name="Sun Y."/>
            <person name="Zhan W."/>
            <person name="Jiang J.F."/>
            <person name="Wang Q."/>
            <person name="Zhang B."/>
            <person name="Ji P."/>
            <person name="Bell-Sakyi L."/>
            <person name="Cui X.M."/>
            <person name="Yuan T.T."/>
            <person name="Jiang B.G."/>
            <person name="Yang W.F."/>
            <person name="Lam T.T."/>
            <person name="Chang Q.C."/>
            <person name="Ding S.J."/>
            <person name="Wang X.J."/>
            <person name="Zhu J.G."/>
            <person name="Ruan X.D."/>
            <person name="Zhao L."/>
            <person name="Wei J.T."/>
            <person name="Ye R.Z."/>
            <person name="Que T.C."/>
            <person name="Du C.H."/>
            <person name="Zhou Y.H."/>
            <person name="Cheng J.X."/>
            <person name="Dai P.F."/>
            <person name="Guo W.B."/>
            <person name="Han X.H."/>
            <person name="Huang E.J."/>
            <person name="Li L.F."/>
            <person name="Wei W."/>
            <person name="Gao Y.C."/>
            <person name="Liu J.Z."/>
            <person name="Shao H.Z."/>
            <person name="Wang X."/>
            <person name="Wang C.C."/>
            <person name="Yang T.C."/>
            <person name="Huo Q.B."/>
            <person name="Li W."/>
            <person name="Chen H.Y."/>
            <person name="Chen S.E."/>
            <person name="Zhou L.G."/>
            <person name="Ni X.B."/>
            <person name="Tian J.H."/>
            <person name="Sheng Y."/>
            <person name="Liu T."/>
            <person name="Pan Y.S."/>
            <person name="Xia L.Y."/>
            <person name="Li J."/>
            <person name="Zhao F."/>
            <person name="Cao W.C."/>
        </authorList>
    </citation>
    <scope>NUCLEOTIDE SEQUENCE [LARGE SCALE GENOMIC DNA]</scope>
    <source>
        <strain evidence="13">HaeL-2018</strain>
    </source>
</reference>
<sequence length="831" mass="92177">MAAPGTGANVVPRSMDDKKRSAAKVVSVTFPRISKVTALLLEFYINRESPINVEREPLCHFCHEQVLLAAQDLQRKLNNQVITYQDIRDAVENLIHLHNLCYKKAQEIAKDLGLCIRKVIVIVGELATSLEKISEVPLTDWLGIADTIVATTEKLEPGEVAPFWTYIPKLRDFKVIKLLGAGGFGSVYKGCYKPTNFTCTIKLVSCSSVHRHKQAAIDKVVASVIKNPFVVKYHCCFSSRDAYVKVMEYVCGVDLQRVVDKATYLPTEHCRIVVAQLILAIEHMHLKGFLHRDIKVSNMLITPGGRVKVIDFDTNKICIGHFSKRVLKGYFTRTSFEFRDGETAGTVAYMAPEVLKKRPYGRSMDWWSVGVTFYKLMTGRVPFRGKNKSELKDKIVNAPLTWPKEKEHPHSASPEAKDIVFKMLKKDPIDRLGSVSYVEIRNHPFFGNFNWRKLATTNNLCNIPAIAEIMARKSKKLSLTTGKPDLTIEASSKTLHKKTLLKVEDMVDVDASSQRPLYTFSSASFKNMMNYAKLSTGPGKLSDQFFDTSGTTSEELDYKKASDMDVKAGINAYNAMGAPADMSIFAKEKIDVILFRSKCLGKYWSFGLTIVEVFGESNRKLFMVEKVHPGSPASVSHVLEGDFIVAVNGKDIAPLSIGAVKQSIEDSREQLVLTVLSSSAFRLLETPCDLGKILKMAGQETIQLRALRTTCGGSSNYGFTVFEAKAWNQYRKALVHCHVIQTVSGAQVITPKKNIYPGDVLIMVGGAAVDDMSEQTLKAALARSANDLTITIAPMSPLRLERPSYTKLHEAVMTAAPKPSSKTAIQPSAAP</sequence>
<evidence type="ECO:0000313" key="13">
    <source>
        <dbReference type="EMBL" id="KAH9364958.1"/>
    </source>
</evidence>
<evidence type="ECO:0000256" key="9">
    <source>
        <dbReference type="ARBA" id="ARBA00047899"/>
    </source>
</evidence>
<evidence type="ECO:0000256" key="10">
    <source>
        <dbReference type="ARBA" id="ARBA00048679"/>
    </source>
</evidence>
<dbReference type="InterPro" id="IPR023142">
    <property type="entry name" value="MAST_pre-PK_dom_sf"/>
</dbReference>
<keyword evidence="6" id="KW-0418">Kinase</keyword>
<dbReference type="InterPro" id="IPR011009">
    <property type="entry name" value="Kinase-like_dom_sf"/>
</dbReference>
<name>A0A9J6FF63_HAELO</name>
<dbReference type="AlphaFoldDB" id="A0A9J6FF63"/>
<evidence type="ECO:0000259" key="11">
    <source>
        <dbReference type="PROSITE" id="PS50011"/>
    </source>
</evidence>
<evidence type="ECO:0000259" key="12">
    <source>
        <dbReference type="PROSITE" id="PS50106"/>
    </source>
</evidence>
<evidence type="ECO:0000256" key="5">
    <source>
        <dbReference type="ARBA" id="ARBA00022741"/>
    </source>
</evidence>
<evidence type="ECO:0000256" key="8">
    <source>
        <dbReference type="ARBA" id="ARBA00033099"/>
    </source>
</evidence>
<evidence type="ECO:0000256" key="2">
    <source>
        <dbReference type="ARBA" id="ARBA00022148"/>
    </source>
</evidence>
<comment type="catalytic activity">
    <reaction evidence="9">
        <text>L-threonyl-[protein] + ATP = O-phospho-L-threonyl-[protein] + ADP + H(+)</text>
        <dbReference type="Rhea" id="RHEA:46608"/>
        <dbReference type="Rhea" id="RHEA-COMP:11060"/>
        <dbReference type="Rhea" id="RHEA-COMP:11605"/>
        <dbReference type="ChEBI" id="CHEBI:15378"/>
        <dbReference type="ChEBI" id="CHEBI:30013"/>
        <dbReference type="ChEBI" id="CHEBI:30616"/>
        <dbReference type="ChEBI" id="CHEBI:61977"/>
        <dbReference type="ChEBI" id="CHEBI:456216"/>
        <dbReference type="EC" id="2.7.11.1"/>
    </reaction>
</comment>
<feature type="domain" description="Protein kinase" evidence="11">
    <location>
        <begin position="173"/>
        <end position="446"/>
    </location>
</feature>
<accession>A0A9J6FF63</accession>
<proteinExistence type="predicted"/>